<dbReference type="AlphaFoldDB" id="A0A5B9HWG2"/>
<organism evidence="2">
    <name type="scientific">Bacillus cereus</name>
    <dbReference type="NCBI Taxonomy" id="1396"/>
    <lineage>
        <taxon>Bacteria</taxon>
        <taxon>Bacillati</taxon>
        <taxon>Bacillota</taxon>
        <taxon>Bacilli</taxon>
        <taxon>Bacillales</taxon>
        <taxon>Bacillaceae</taxon>
        <taxon>Bacillus</taxon>
        <taxon>Bacillus cereus group</taxon>
    </lineage>
</organism>
<sequence length="67" mass="7540">MSKRFFVLLTVLSVLGVLGLGINDGTIVILINWGTFLSELIKNVVYGALVNCLFFWLEIPSKFFCKK</sequence>
<keyword evidence="1" id="KW-0472">Membrane</keyword>
<gene>
    <name evidence="2" type="ORF">FRY47_29400</name>
</gene>
<dbReference type="RefSeq" id="WP_000043998.1">
    <property type="nucleotide sequence ID" value="NZ_NUYZ01000006.1"/>
</dbReference>
<evidence type="ECO:0000256" key="1">
    <source>
        <dbReference type="SAM" id="Phobius"/>
    </source>
</evidence>
<keyword evidence="2" id="KW-0614">Plasmid</keyword>
<protein>
    <submittedName>
        <fullName evidence="2">Uncharacterized protein</fullName>
    </submittedName>
</protein>
<keyword evidence="1" id="KW-0812">Transmembrane</keyword>
<geneLocation type="plasmid" evidence="2">
    <name>unnamed2</name>
</geneLocation>
<reference evidence="2" key="1">
    <citation type="submission" date="2019-08" db="EMBL/GenBank/DDBJ databases">
        <title>Antibiosis Participates in the Biocontrol of Bucillus cereus 0-9 Against Rice Sheath Blight.</title>
        <authorList>
            <person name="Wang G."/>
            <person name="Liu F."/>
        </authorList>
    </citation>
    <scope>NUCLEOTIDE SEQUENCE</scope>
    <source>
        <strain evidence="2">09</strain>
        <plasmid evidence="2">unnamed2</plasmid>
    </source>
</reference>
<proteinExistence type="predicted"/>
<keyword evidence="1" id="KW-1133">Transmembrane helix</keyword>
<dbReference type="EMBL" id="CP042876">
    <property type="protein sequence ID" value="QEF20413.1"/>
    <property type="molecule type" value="Genomic_DNA"/>
</dbReference>
<feature type="transmembrane region" description="Helical" evidence="1">
    <location>
        <begin position="43"/>
        <end position="59"/>
    </location>
</feature>
<evidence type="ECO:0000313" key="2">
    <source>
        <dbReference type="EMBL" id="QEF20413.1"/>
    </source>
</evidence>
<name>A0A5B9HWG2_BACCE</name>
<accession>A0A5B9HWG2</accession>